<evidence type="ECO:0000313" key="1">
    <source>
        <dbReference type="EMBL" id="OBZ67976.1"/>
    </source>
</evidence>
<dbReference type="Proteomes" id="UP000092993">
    <property type="component" value="Unassembled WGS sequence"/>
</dbReference>
<organism evidence="1 2">
    <name type="scientific">Grifola frondosa</name>
    <name type="common">Maitake</name>
    <name type="synonym">Polyporus frondosus</name>
    <dbReference type="NCBI Taxonomy" id="5627"/>
    <lineage>
        <taxon>Eukaryota</taxon>
        <taxon>Fungi</taxon>
        <taxon>Dikarya</taxon>
        <taxon>Basidiomycota</taxon>
        <taxon>Agaricomycotina</taxon>
        <taxon>Agaricomycetes</taxon>
        <taxon>Polyporales</taxon>
        <taxon>Grifolaceae</taxon>
        <taxon>Grifola</taxon>
    </lineage>
</organism>
<accession>A0A1C7LUU5</accession>
<keyword evidence="2" id="KW-1185">Reference proteome</keyword>
<dbReference type="EMBL" id="LUGG01000023">
    <property type="protein sequence ID" value="OBZ67976.1"/>
    <property type="molecule type" value="Genomic_DNA"/>
</dbReference>
<name>A0A1C7LUU5_GRIFR</name>
<sequence length="77" mass="8630">MFTAAPTRPLPPPSDVKCYNSHPANATYEAIFPIRNGLLSFEVNNVLEHKARVPHFISEYRNGLFASRDGTFHALCL</sequence>
<dbReference type="AlphaFoldDB" id="A0A1C7LUU5"/>
<comment type="caution">
    <text evidence="1">The sequence shown here is derived from an EMBL/GenBank/DDBJ whole genome shotgun (WGS) entry which is preliminary data.</text>
</comment>
<protein>
    <submittedName>
        <fullName evidence="1">Uncharacterized protein</fullName>
    </submittedName>
</protein>
<proteinExistence type="predicted"/>
<evidence type="ECO:0000313" key="2">
    <source>
        <dbReference type="Proteomes" id="UP000092993"/>
    </source>
</evidence>
<gene>
    <name evidence="1" type="ORF">A0H81_12152</name>
</gene>
<reference evidence="1 2" key="1">
    <citation type="submission" date="2016-03" db="EMBL/GenBank/DDBJ databases">
        <title>Whole genome sequencing of Grifola frondosa 9006-11.</title>
        <authorList>
            <person name="Min B."/>
            <person name="Park H."/>
            <person name="Kim J.-G."/>
            <person name="Cho H."/>
            <person name="Oh Y.-L."/>
            <person name="Kong W.-S."/>
            <person name="Choi I.-G."/>
        </authorList>
    </citation>
    <scope>NUCLEOTIDE SEQUENCE [LARGE SCALE GENOMIC DNA]</scope>
    <source>
        <strain evidence="1 2">9006-11</strain>
    </source>
</reference>